<evidence type="ECO:0000313" key="2">
    <source>
        <dbReference type="Proteomes" id="UP000264120"/>
    </source>
</evidence>
<organism evidence="1 2">
    <name type="scientific">Komagataeibacter saccharivorans</name>
    <dbReference type="NCBI Taxonomy" id="265959"/>
    <lineage>
        <taxon>Bacteria</taxon>
        <taxon>Pseudomonadati</taxon>
        <taxon>Pseudomonadota</taxon>
        <taxon>Alphaproteobacteria</taxon>
        <taxon>Acetobacterales</taxon>
        <taxon>Acetobacteraceae</taxon>
        <taxon>Komagataeibacter</taxon>
    </lineage>
</organism>
<dbReference type="KEGG" id="ksc:CD178_03458"/>
<keyword evidence="2" id="KW-1185">Reference proteome</keyword>
<dbReference type="OrthoDB" id="9903369at2"/>
<dbReference type="RefSeq" id="WP_110548362.1">
    <property type="nucleotide sequence ID" value="NZ_CP023039.1"/>
</dbReference>
<dbReference type="AlphaFoldDB" id="A0A347WH59"/>
<dbReference type="Proteomes" id="UP000264120">
    <property type="component" value="Plasmid unnamed3"/>
</dbReference>
<keyword evidence="1" id="KW-0614">Plasmid</keyword>
<accession>A0A347WH59</accession>
<name>A0A347WH59_9PROT</name>
<protein>
    <submittedName>
        <fullName evidence="1">Uncharacterized protein</fullName>
    </submittedName>
</protein>
<gene>
    <name evidence="1" type="ORF">CD178_03458</name>
</gene>
<geneLocation type="plasmid" evidence="1 2">
    <name>unnamed3</name>
</geneLocation>
<dbReference type="EMBL" id="CP023039">
    <property type="protein sequence ID" value="AXY24202.1"/>
    <property type="molecule type" value="Genomic_DNA"/>
</dbReference>
<sequence>MTDNPAPVEPIADTLTVSRFPLERRKARSVEFMQMLSLERDDVAEVMKEAGQKPPYALSRLKREGAREVRSRLREWDLSAFADAAELEDALRAWFQPAVTLAISETAEARDLIIRERQIRLATNVEQRLMDASYRQQRAIAAQQVSETWILSGRIIGGWEVVIDYLERFRAGRHVRKVKSGKAPVSAPAQPEQVVQDGNVVSLSSWRNRKNGTS</sequence>
<reference evidence="1 2" key="1">
    <citation type="submission" date="2017-08" db="EMBL/GenBank/DDBJ databases">
        <title>Complete genome sequence of Gluconacetobacter saccharivorans CV1 isolated from Fermented Vinegar.</title>
        <authorList>
            <person name="Kim S.-Y."/>
        </authorList>
    </citation>
    <scope>NUCLEOTIDE SEQUENCE [LARGE SCALE GENOMIC DNA]</scope>
    <source>
        <strain evidence="1 2">CV1</strain>
        <plasmid evidence="1 2">unnamed3</plasmid>
    </source>
</reference>
<evidence type="ECO:0000313" key="1">
    <source>
        <dbReference type="EMBL" id="AXY24202.1"/>
    </source>
</evidence>
<proteinExistence type="predicted"/>